<keyword evidence="7" id="KW-0648">Protein biosynthesis</keyword>
<keyword evidence="12" id="KW-1185">Reference proteome</keyword>
<dbReference type="VEuPathDB" id="FungiDB:CJI96_0003978"/>
<dbReference type="SUPFAM" id="SSF48371">
    <property type="entry name" value="ARM repeat"/>
    <property type="match status" value="1"/>
</dbReference>
<feature type="compositionally biased region" description="Acidic residues" evidence="8">
    <location>
        <begin position="1033"/>
        <end position="1045"/>
    </location>
</feature>
<feature type="compositionally biased region" description="Basic and acidic residues" evidence="8">
    <location>
        <begin position="306"/>
        <end position="338"/>
    </location>
</feature>
<comment type="similarity">
    <text evidence="2">Belongs to the eukaryotic initiation factor 4G family.</text>
</comment>
<feature type="compositionally biased region" description="Basic residues" evidence="8">
    <location>
        <begin position="95"/>
        <end position="107"/>
    </location>
</feature>
<feature type="compositionally biased region" description="Low complexity" evidence="8">
    <location>
        <begin position="12"/>
        <end position="47"/>
    </location>
</feature>
<dbReference type="VEuPathDB" id="FungiDB:B9J08_005188"/>
<dbReference type="SUPFAM" id="SSF101489">
    <property type="entry name" value="Eukaryotic initiation factor 4f subunit eIF4g, eIF4e-binding domain"/>
    <property type="match status" value="1"/>
</dbReference>
<feature type="compositionally biased region" description="Polar residues" evidence="8">
    <location>
        <begin position="191"/>
        <end position="203"/>
    </location>
</feature>
<evidence type="ECO:0000256" key="6">
    <source>
        <dbReference type="ARBA" id="ARBA00022884"/>
    </source>
</evidence>
<feature type="compositionally biased region" description="Basic residues" evidence="8">
    <location>
        <begin position="133"/>
        <end position="142"/>
    </location>
</feature>
<dbReference type="VEuPathDB" id="FungiDB:CJJ07_000264"/>
<dbReference type="Pfam" id="PF02854">
    <property type="entry name" value="MIF4G"/>
    <property type="match status" value="1"/>
</dbReference>
<dbReference type="PANTHER" id="PTHR23253:SF9">
    <property type="entry name" value="EUKARYOTIC TRANSLATION INITIATION FACTOR 4 GAMMA 2"/>
    <property type="match status" value="1"/>
</dbReference>
<reference evidence="11" key="2">
    <citation type="submission" date="2017-11" db="EMBL/GenBank/DDBJ databases">
        <title>Candida auris genome assembly and annotation.</title>
        <authorList>
            <person name="Munoz J.F."/>
            <person name="Gade L.G."/>
            <person name="Chow N.A."/>
            <person name="Litvintseva A.P."/>
            <person name="Loparev V.N."/>
            <person name="Cuomo C.A."/>
        </authorList>
    </citation>
    <scope>NUCLEOTIDE SEQUENCE</scope>
    <source>
        <strain evidence="11">B8441</strain>
    </source>
</reference>
<evidence type="ECO:0000256" key="2">
    <source>
        <dbReference type="ARBA" id="ARBA00005775"/>
    </source>
</evidence>
<keyword evidence="5" id="KW-0597">Phosphoprotein</keyword>
<name>A0A2H0ZCZ3_CANAR</name>
<feature type="compositionally biased region" description="Basic and acidic residues" evidence="8">
    <location>
        <begin position="347"/>
        <end position="389"/>
    </location>
</feature>
<evidence type="ECO:0000256" key="5">
    <source>
        <dbReference type="ARBA" id="ARBA00022553"/>
    </source>
</evidence>
<dbReference type="InterPro" id="IPR003890">
    <property type="entry name" value="MIF4G-like_typ-3"/>
</dbReference>
<dbReference type="Proteomes" id="UP000230249">
    <property type="component" value="Unassembled WGS sequence"/>
</dbReference>
<evidence type="ECO:0000313" key="11">
    <source>
        <dbReference type="EMBL" id="PIS48494.1"/>
    </source>
</evidence>
<dbReference type="VEuPathDB" id="FungiDB:CJI97_005272"/>
<dbReference type="FunFam" id="1.25.40.180:FF:000020">
    <property type="entry name" value="Eukaryotic translation initiation factor subunit"/>
    <property type="match status" value="1"/>
</dbReference>
<feature type="compositionally biased region" description="Basic and acidic residues" evidence="8">
    <location>
        <begin position="219"/>
        <end position="235"/>
    </location>
</feature>
<feature type="domain" description="MIF4G" evidence="9">
    <location>
        <begin position="672"/>
        <end position="911"/>
    </location>
</feature>
<dbReference type="SMART" id="SM00543">
    <property type="entry name" value="MIF4G"/>
    <property type="match status" value="1"/>
</dbReference>
<dbReference type="GO" id="GO:0016281">
    <property type="term" value="C:eukaryotic translation initiation factor 4F complex"/>
    <property type="evidence" value="ECO:0007669"/>
    <property type="project" value="TreeGrafter"/>
</dbReference>
<accession>A0A2H0ZCZ3</accession>
<feature type="region of interest" description="Disordered" evidence="8">
    <location>
        <begin position="1"/>
        <end position="146"/>
    </location>
</feature>
<reference evidence="11 12" key="1">
    <citation type="journal article" date="2017" name="Clin. Infect. Dis.">
        <title>Simultaneous emergence of multidrug-resistant Candida auris on 3 continents confirmed by whole-genome sequencing and epidemiological analyses.</title>
        <authorList>
            <person name="Lockhart S.R."/>
            <person name="Etienne K.A."/>
            <person name="Vallabhaneni S."/>
            <person name="Farooqi J."/>
            <person name="Chowdhary A."/>
            <person name="Govender N.P."/>
            <person name="Colombo A.L."/>
            <person name="Calvo B."/>
            <person name="Cuomo C.A."/>
            <person name="Desjardins C.A."/>
            <person name="Berkow E.L."/>
            <person name="Castanheira M."/>
            <person name="Magobo R.E."/>
            <person name="Jabeen K."/>
            <person name="Asghar R.J."/>
            <person name="Meis J.F."/>
            <person name="Jackson B."/>
            <person name="Chiller T."/>
            <person name="Litvintseva A.P."/>
        </authorList>
    </citation>
    <scope>NUCLEOTIDE SEQUENCE [LARGE SCALE GENOMIC DNA]</scope>
    <source>
        <strain evidence="11 12">B8441</strain>
    </source>
</reference>
<evidence type="ECO:0000313" key="12">
    <source>
        <dbReference type="Proteomes" id="UP000230249"/>
    </source>
</evidence>
<dbReference type="EMBL" id="PEKT03000004">
    <property type="protein sequence ID" value="KAK8439586.1"/>
    <property type="molecule type" value="Genomic_DNA"/>
</dbReference>
<feature type="compositionally biased region" description="Low complexity" evidence="8">
    <location>
        <begin position="114"/>
        <end position="129"/>
    </location>
</feature>
<evidence type="ECO:0000256" key="4">
    <source>
        <dbReference type="ARBA" id="ARBA00022540"/>
    </source>
</evidence>
<feature type="compositionally biased region" description="Polar residues" evidence="8">
    <location>
        <begin position="988"/>
        <end position="1010"/>
    </location>
</feature>
<reference evidence="10 12" key="3">
    <citation type="journal article" date="2018" name="Nat. Commun.">
        <title>Genomic insights into multidrug-resistance, mating and virulence in Candida auris and related emerging species.</title>
        <authorList>
            <person name="Munoz J.F."/>
            <person name="Gade L."/>
            <person name="Chow N.A."/>
            <person name="Loparev V.N."/>
            <person name="Juieng P."/>
            <person name="Berkow E.L."/>
            <person name="Farrer R.A."/>
            <person name="Litvintseva A.P."/>
            <person name="Cuomo C.A."/>
        </authorList>
    </citation>
    <scope>GENOME REANNOTATION</scope>
    <source>
        <strain evidence="10 12">B8441</strain>
    </source>
</reference>
<feature type="compositionally biased region" description="Low complexity" evidence="8">
    <location>
        <begin position="258"/>
        <end position="290"/>
    </location>
</feature>
<evidence type="ECO:0000256" key="1">
    <source>
        <dbReference type="ARBA" id="ARBA00004496"/>
    </source>
</evidence>
<dbReference type="InterPro" id="IPR036211">
    <property type="entry name" value="eIF4G_eIF4E-bd_sf"/>
</dbReference>
<dbReference type="EMBL" id="PEKT02000010">
    <property type="protein sequence ID" value="PIS48494.1"/>
    <property type="molecule type" value="Genomic_DNA"/>
</dbReference>
<evidence type="ECO:0000259" key="9">
    <source>
        <dbReference type="SMART" id="SM00543"/>
    </source>
</evidence>
<comment type="caution">
    <text evidence="11">The sequence shown here is derived from an EMBL/GenBank/DDBJ whole genome shotgun (WGS) entry which is preliminary data.</text>
</comment>
<feature type="compositionally biased region" description="Acidic residues" evidence="8">
    <location>
        <begin position="451"/>
        <end position="469"/>
    </location>
</feature>
<dbReference type="Gene3D" id="1.25.40.180">
    <property type="match status" value="1"/>
</dbReference>
<dbReference type="GO" id="GO:0003743">
    <property type="term" value="F:translation initiation factor activity"/>
    <property type="evidence" value="ECO:0007669"/>
    <property type="project" value="UniProtKB-KW"/>
</dbReference>
<protein>
    <recommendedName>
        <fullName evidence="9">MIF4G domain-containing protein</fullName>
    </recommendedName>
</protein>
<dbReference type="VEuPathDB" id="FungiDB:CJJ09_004164"/>
<evidence type="ECO:0000256" key="8">
    <source>
        <dbReference type="SAM" id="MobiDB-lite"/>
    </source>
</evidence>
<dbReference type="OMA" id="EMELWED"/>
<organism evidence="11">
    <name type="scientific">Candidozyma auris</name>
    <name type="common">Yeast</name>
    <name type="synonym">Candida auris</name>
    <dbReference type="NCBI Taxonomy" id="498019"/>
    <lineage>
        <taxon>Eukaryota</taxon>
        <taxon>Fungi</taxon>
        <taxon>Dikarya</taxon>
        <taxon>Ascomycota</taxon>
        <taxon>Saccharomycotina</taxon>
        <taxon>Pichiomycetes</taxon>
        <taxon>Metschnikowiaceae</taxon>
        <taxon>Candidozyma</taxon>
    </lineage>
</organism>
<dbReference type="STRING" id="498019.A0A2H0ZCZ3"/>
<dbReference type="PANTHER" id="PTHR23253">
    <property type="entry name" value="EUKARYOTIC TRANSLATION INITIATION FACTOR 4 GAMMA"/>
    <property type="match status" value="1"/>
</dbReference>
<evidence type="ECO:0000256" key="7">
    <source>
        <dbReference type="ARBA" id="ARBA00022917"/>
    </source>
</evidence>
<proteinExistence type="inferred from homology"/>
<dbReference type="Pfam" id="PF12152">
    <property type="entry name" value="eIF_4G1"/>
    <property type="match status" value="1"/>
</dbReference>
<keyword evidence="6" id="KW-0694">RNA-binding</keyword>
<dbReference type="InterPro" id="IPR022745">
    <property type="entry name" value="eIF4G1_eIF4E-bd"/>
</dbReference>
<dbReference type="GO" id="GO:0010494">
    <property type="term" value="C:cytoplasmic stress granule"/>
    <property type="evidence" value="ECO:0007669"/>
    <property type="project" value="UniProtKB-ARBA"/>
</dbReference>
<feature type="region of interest" description="Disordered" evidence="8">
    <location>
        <begin position="547"/>
        <end position="661"/>
    </location>
</feature>
<feature type="region of interest" description="Disordered" evidence="8">
    <location>
        <begin position="185"/>
        <end position="475"/>
    </location>
</feature>
<keyword evidence="3" id="KW-0963">Cytoplasm</keyword>
<reference evidence="10" key="4">
    <citation type="submission" date="2024-03" db="EMBL/GenBank/DDBJ databases">
        <title>Improved genome assembly of Candida auris strain B8441 and annotation of B11205.</title>
        <authorList>
            <person name="Cauldron N.C."/>
            <person name="Shea T."/>
            <person name="Cuomo C.A."/>
        </authorList>
    </citation>
    <scope>NUCLEOTIDE SEQUENCE</scope>
    <source>
        <strain evidence="10">B8441</strain>
    </source>
</reference>
<feature type="compositionally biased region" description="Basic and acidic residues" evidence="8">
    <location>
        <begin position="1012"/>
        <end position="1021"/>
    </location>
</feature>
<feature type="compositionally biased region" description="Basic and acidic residues" evidence="8">
    <location>
        <begin position="620"/>
        <end position="636"/>
    </location>
</feature>
<evidence type="ECO:0000313" key="10">
    <source>
        <dbReference type="EMBL" id="KAK8439586.1"/>
    </source>
</evidence>
<dbReference type="InterPro" id="IPR016024">
    <property type="entry name" value="ARM-type_fold"/>
</dbReference>
<comment type="subcellular location">
    <subcellularLocation>
        <location evidence="1">Cytoplasm</location>
    </subcellularLocation>
</comment>
<evidence type="ECO:0000256" key="3">
    <source>
        <dbReference type="ARBA" id="ARBA00022490"/>
    </source>
</evidence>
<dbReference type="Gene3D" id="1.20.970.30">
    <property type="entry name" value="eIF4G, eIF4E-binding domain"/>
    <property type="match status" value="1"/>
</dbReference>
<feature type="compositionally biased region" description="Basic and acidic residues" evidence="8">
    <location>
        <begin position="975"/>
        <end position="987"/>
    </location>
</feature>
<dbReference type="VEuPathDB" id="FungiDB:QG37_01393"/>
<sequence length="1045" mass="113613">MSGKPESQADIPSSSKATTAGAPAAAAAVQPTPAARAPAPSSAPAPSGEAQDAQGHQQAPGQKYPQHGHFGPNSQGKPYNRHNTQQGGSAPGTPQHHHQQVHHHHQGQRNYQKNYYNNAGANANAGANNSGSKQHHQQHHLQRNYAKVGAQQGQYQNYGYPSNMYNYYPMYYPPQMMQAATGAVSVPGSYAPQSPSLSHSPVQTYPAASVSPAGSSKVKITDKDGRQVNLEEKKKSSASSSASTTPVPATAQMVKPQSSESAPATASESAPATNTGASACATPAAAAKKTNAAEEFRKKILAKAKAAKEAKEKQEAEAKAKEKQNEPVAEEAAKKDTPAAEPIAEAVPEKKEEPAIIKTESPESKEVPPKEAEKQAEPVEKAVEPKVEEEPVETSKPAEPASLPEERTPSTDASKTESAPVGVPEGAPAEAKATVAEPEAAHEAEPASTEPADDIEEEDEGVEDAEPENEAGVFDLSSFFDRLQTCKDIEDAFTYPYPYPLTGVDARWRAGKKKYRYDPQFLLQFRESVSYPVDDAWKEKLEGLGIVANKRPGPGGPQRMNSTRFGSGPIPNRMGGPQQGRPGSFDGRQNSRSGSRRRGGSSMGNPRERSTRNRNQSRRGPKEKEEEPPKPAEEVKPLVPSANRWVPRSRQKKTEVKTAPDGTVLLDKEDVERKVKSSLNKLTLEMFEPITEELLTIAKQSRYEEDAATIKQVISLTFAKACDEPYWSAVYAQFCAKMLKEISDDIKDVNTLTKSGEPATGGDLARRILLATCQSEYEKGWVDKLPTNPDGSPLEPEMMSDEYYAMAAAKRRGLGLVKFIGNLYILNMLNDQVILHCLRDQSKNVTDPSEDSLENLAQLIKTVGPRFEASERNKAALNMIFDNIQLILDNCKLSSRIKFMLMDLQDLKKSNWKSLKQESGPKTIKEIHNEAELKRLEESRAQAEKRRNKGGYNSGGYSGGDSRSNSTRGGASWGNKKESRAPTKDSRGFQSVSRSQSNRPTPDSSFNASHMSPRENSKRTDSMASNIFAALDGDNDDMESEGAGH</sequence>
<feature type="region of interest" description="Disordered" evidence="8">
    <location>
        <begin position="939"/>
        <end position="1045"/>
    </location>
</feature>
<feature type="compositionally biased region" description="Polar residues" evidence="8">
    <location>
        <begin position="72"/>
        <end position="88"/>
    </location>
</feature>
<dbReference type="AlphaFoldDB" id="A0A2H0ZCZ3"/>
<dbReference type="GO" id="GO:0003729">
    <property type="term" value="F:mRNA binding"/>
    <property type="evidence" value="ECO:0007669"/>
    <property type="project" value="TreeGrafter"/>
</dbReference>
<keyword evidence="4" id="KW-0396">Initiation factor</keyword>
<gene>
    <name evidence="11" type="ORF">B9J08_005188</name>
    <name evidence="10" type="ORF">B9J08_04071</name>
</gene>